<evidence type="ECO:0000313" key="2">
    <source>
        <dbReference type="EMBL" id="RDD62371.1"/>
    </source>
</evidence>
<sequence length="474" mass="50537">MDGVSRRQFVRGGLTVGVASLAFTSLAGRKGFAQDAGYGPVSPKRDLNTGLRLLALPDGFEYMSYGWTGQTMADGRPTPTDHDGMGVCGVRGNRIALVRNHELGAGEGAQCYVPGGMYNPDEFGGTTNLVFDLKSGGFVESYTSLGGTIRNCAGGPTPWGSWISCEETFHAWNSRADGFNHGYVFEVPSFDIGDGRPIRAAGRFSHEAVAIDPATSVLYETEDSNPAGFYRYVPPGSPTPAPQGRGSGGGGRGQGTHLQDGGTLYAMVIAGEPRKDLRGGFADGTTFRVEWQEVADPEAQFGRAFESAPDAAIFSRGEGCWEDAGLIYFVSTDGGAAELGQVWVYDPRAETVTMLYESRDASDVDGPDNIAISPRGGIILCEDGGSDPKRMIGLTPTGETFPFAENRIVLEPGDIDTIDDVFPGTKANFWDNPEGNFTGREWAGATFHGEWLFANVQSPGVTFAIRGPWNRGAL</sequence>
<feature type="compositionally biased region" description="Gly residues" evidence="1">
    <location>
        <begin position="245"/>
        <end position="254"/>
    </location>
</feature>
<keyword evidence="3" id="KW-1185">Reference proteome</keyword>
<dbReference type="PROSITE" id="PS51318">
    <property type="entry name" value="TAT"/>
    <property type="match status" value="1"/>
</dbReference>
<protein>
    <submittedName>
        <fullName evidence="2">DUF839 domain-containing protein</fullName>
    </submittedName>
</protein>
<dbReference type="AlphaFoldDB" id="A0A369TAL7"/>
<dbReference type="PANTHER" id="PTHR35399">
    <property type="entry name" value="SLR8030 PROTEIN"/>
    <property type="match status" value="1"/>
</dbReference>
<gene>
    <name evidence="2" type="ORF">DRB17_09115</name>
</gene>
<feature type="region of interest" description="Disordered" evidence="1">
    <location>
        <begin position="233"/>
        <end position="257"/>
    </location>
</feature>
<organism evidence="2 3">
    <name type="scientific">Ferruginivarius sediminum</name>
    <dbReference type="NCBI Taxonomy" id="2661937"/>
    <lineage>
        <taxon>Bacteria</taxon>
        <taxon>Pseudomonadati</taxon>
        <taxon>Pseudomonadota</taxon>
        <taxon>Alphaproteobacteria</taxon>
        <taxon>Rhodospirillales</taxon>
        <taxon>Rhodospirillaceae</taxon>
        <taxon>Ferruginivarius</taxon>
    </lineage>
</organism>
<dbReference type="PANTHER" id="PTHR35399:SF4">
    <property type="entry name" value="MEMBRANE PROTEIN"/>
    <property type="match status" value="1"/>
</dbReference>
<dbReference type="InterPro" id="IPR008557">
    <property type="entry name" value="PhoX"/>
</dbReference>
<comment type="caution">
    <text evidence="2">The sequence shown here is derived from an EMBL/GenBank/DDBJ whole genome shotgun (WGS) entry which is preliminary data.</text>
</comment>
<accession>A0A369TAL7</accession>
<evidence type="ECO:0000313" key="3">
    <source>
        <dbReference type="Proteomes" id="UP000253941"/>
    </source>
</evidence>
<reference evidence="2 3" key="1">
    <citation type="submission" date="2018-07" db="EMBL/GenBank/DDBJ databases">
        <title>Venubactetium sediminum gen. nov., sp. nov., isolated from a marine solar saltern.</title>
        <authorList>
            <person name="Wang S."/>
        </authorList>
    </citation>
    <scope>NUCLEOTIDE SEQUENCE [LARGE SCALE GENOMIC DNA]</scope>
    <source>
        <strain evidence="2 3">WD2A32</strain>
    </source>
</reference>
<name>A0A369TAL7_9PROT</name>
<dbReference type="InterPro" id="IPR006311">
    <property type="entry name" value="TAT_signal"/>
</dbReference>
<proteinExistence type="predicted"/>
<dbReference type="Proteomes" id="UP000253941">
    <property type="component" value="Unassembled WGS sequence"/>
</dbReference>
<evidence type="ECO:0000256" key="1">
    <source>
        <dbReference type="SAM" id="MobiDB-lite"/>
    </source>
</evidence>
<dbReference type="EMBL" id="QPMH01000006">
    <property type="protein sequence ID" value="RDD62371.1"/>
    <property type="molecule type" value="Genomic_DNA"/>
</dbReference>
<dbReference type="SUPFAM" id="SSF63825">
    <property type="entry name" value="YWTD domain"/>
    <property type="match status" value="1"/>
</dbReference>
<dbReference type="Pfam" id="PF05787">
    <property type="entry name" value="PhoX"/>
    <property type="match status" value="2"/>
</dbReference>